<proteinExistence type="predicted"/>
<evidence type="ECO:0000259" key="1">
    <source>
        <dbReference type="PROSITE" id="PS50994"/>
    </source>
</evidence>
<dbReference type="SUPFAM" id="SSF53098">
    <property type="entry name" value="Ribonuclease H-like"/>
    <property type="match status" value="1"/>
</dbReference>
<dbReference type="PROSITE" id="PS50994">
    <property type="entry name" value="INTEGRASE"/>
    <property type="match status" value="1"/>
</dbReference>
<dbReference type="Gene3D" id="3.30.420.10">
    <property type="entry name" value="Ribonuclease H-like superfamily/Ribonuclease H"/>
    <property type="match status" value="1"/>
</dbReference>
<dbReference type="GO" id="GO:0003676">
    <property type="term" value="F:nucleic acid binding"/>
    <property type="evidence" value="ECO:0007669"/>
    <property type="project" value="InterPro"/>
</dbReference>
<organism evidence="2 3">
    <name type="scientific">Methylotenera oryzisoli</name>
    <dbReference type="NCBI Taxonomy" id="2080758"/>
    <lineage>
        <taxon>Bacteria</taxon>
        <taxon>Pseudomonadati</taxon>
        <taxon>Pseudomonadota</taxon>
        <taxon>Betaproteobacteria</taxon>
        <taxon>Nitrosomonadales</taxon>
        <taxon>Methylophilaceae</taxon>
        <taxon>Methylotenera</taxon>
    </lineage>
</organism>
<keyword evidence="3" id="KW-1185">Reference proteome</keyword>
<dbReference type="InterPro" id="IPR001584">
    <property type="entry name" value="Integrase_cat-core"/>
</dbReference>
<dbReference type="InterPro" id="IPR036397">
    <property type="entry name" value="RNaseH_sf"/>
</dbReference>
<dbReference type="GO" id="GO:0015074">
    <property type="term" value="P:DNA integration"/>
    <property type="evidence" value="ECO:0007669"/>
    <property type="project" value="InterPro"/>
</dbReference>
<dbReference type="OrthoDB" id="501284at2"/>
<dbReference type="InterPro" id="IPR012337">
    <property type="entry name" value="RNaseH-like_sf"/>
</dbReference>
<feature type="domain" description="Integrase catalytic" evidence="1">
    <location>
        <begin position="297"/>
        <end position="521"/>
    </location>
</feature>
<dbReference type="AlphaFoldDB" id="A0A4Y9VUS5"/>
<protein>
    <recommendedName>
        <fullName evidence="1">Integrase catalytic domain-containing protein</fullName>
    </recommendedName>
</protein>
<dbReference type="RefSeq" id="WP_135276585.1">
    <property type="nucleotide sequence ID" value="NZ_PQVH01000005.1"/>
</dbReference>
<gene>
    <name evidence="2" type="ORF">C3Y98_02775</name>
</gene>
<evidence type="ECO:0000313" key="3">
    <source>
        <dbReference type="Proteomes" id="UP000297706"/>
    </source>
</evidence>
<evidence type="ECO:0000313" key="2">
    <source>
        <dbReference type="EMBL" id="TFW72548.1"/>
    </source>
</evidence>
<comment type="caution">
    <text evidence="2">The sequence shown here is derived from an EMBL/GenBank/DDBJ whole genome shotgun (WGS) entry which is preliminary data.</text>
</comment>
<dbReference type="EMBL" id="PQVH01000005">
    <property type="protein sequence ID" value="TFW72548.1"/>
    <property type="molecule type" value="Genomic_DNA"/>
</dbReference>
<reference evidence="2 3" key="1">
    <citation type="submission" date="2018-02" db="EMBL/GenBank/DDBJ databases">
        <title>A novel lanthanide dependent methylotroph, Methylotenera sp. La3113.</title>
        <authorList>
            <person name="Lv H."/>
            <person name="Tani A."/>
        </authorList>
    </citation>
    <scope>NUCLEOTIDE SEQUENCE [LARGE SCALE GENOMIC DNA]</scope>
    <source>
        <strain evidence="2 3">La3113</strain>
    </source>
</reference>
<accession>A0A4Y9VUS5</accession>
<name>A0A4Y9VUS5_9PROT</name>
<dbReference type="Proteomes" id="UP000297706">
    <property type="component" value="Unassembled WGS sequence"/>
</dbReference>
<sequence length="727" mass="83398">MIEFQPLENPALSPGLALRISDNDIRYLRLTHVFEECVYVMWVSEPEQARYARRPSRMLLKVLKKMASSNNATWGRIGLPSALSVSPIPESERALELNAAWLLIEPLIENFDSETNLSRSRFSYLIRERSEEMQANFLTLLRMILRYYYFGRTRLALLPLPRGVQQEKRGYPDIVKESSGEVRKPKRRGRQSILSEELGNNDFVVLEDDISDMIDCLKTCLRKGPTYRTLAHEHYLATNFKIRHPEIHAAYLTGKLSEPVTARQYSYYINKFAVLDDDLARNLRSQERKQGYLGSTQASGPGEVYEIDATIGRLHLVTDEELPTIVGKPTIYLIIDRWSRFVVSVYISLRSPSYEEVRHALLIAFTSREKRFKNLSVDIDDERWPIGRMPAVLCPDRGSDFMSHSMEQSVVQDLLIELTPLPPLCPDGKPIVERFIREIKRRMAASGMKGVYADRPMDPHSKRAARKAEAAAVHSLPEAYRLLIEIIDDHNNRPHTTLKRRRVLSLNNVPPTPKEAYLWGLKNITGLRKAPLTDDDYKKLLLSTDKASISNSVLRYKQRPYLPANEVAYDIAKKSTTRAQSIDIRLDKTEPHEIYAVTARREWALFRITEGAAKELANLTLDEEEVLSSQTAKLWAKAEHKSRVARIAAKSTKKTVKRKETATKVDREQLLAARQKETAAMKRTLTGNDDPKKSNIEDISGVSNWANIEEQERLRNLELIRKHRSKK</sequence>